<dbReference type="EMBL" id="FTMP01000003">
    <property type="protein sequence ID" value="SIQ31438.1"/>
    <property type="molecule type" value="Genomic_DNA"/>
</dbReference>
<accession>A0A1N6RRH9</accession>
<dbReference type="AlphaFoldDB" id="A0A1N6RRH9"/>
<evidence type="ECO:0000313" key="1">
    <source>
        <dbReference type="EMBL" id="SIQ31438.1"/>
    </source>
</evidence>
<organism evidence="1 2">
    <name type="scientific">Aquipseudomonas alcaligenes</name>
    <name type="common">Pseudomonas alcaligenes</name>
    <dbReference type="NCBI Taxonomy" id="43263"/>
    <lineage>
        <taxon>Bacteria</taxon>
        <taxon>Pseudomonadati</taxon>
        <taxon>Pseudomonadota</taxon>
        <taxon>Gammaproteobacteria</taxon>
        <taxon>Pseudomonadales</taxon>
        <taxon>Pseudomonadaceae</taxon>
        <taxon>Aquipseudomonas</taxon>
    </lineage>
</organism>
<name>A0A1N6RRH9_AQUAC</name>
<sequence>MRNSIGVVQISILRQKYVNIIAGIGGDHHLPRTAMIELTGRNRHDTPCLGARQLTGAICRTGIDNKQIKRHTLPLQRAQ</sequence>
<protein>
    <submittedName>
        <fullName evidence="1">Uncharacterized protein</fullName>
    </submittedName>
</protein>
<evidence type="ECO:0000313" key="2">
    <source>
        <dbReference type="Proteomes" id="UP000185841"/>
    </source>
</evidence>
<proteinExistence type="predicted"/>
<gene>
    <name evidence="1" type="ORF">SAMN05878282_103138</name>
</gene>
<dbReference type="Proteomes" id="UP000185841">
    <property type="component" value="Unassembled WGS sequence"/>
</dbReference>
<reference evidence="1 2" key="1">
    <citation type="submission" date="2017-01" db="EMBL/GenBank/DDBJ databases">
        <authorList>
            <person name="Mah S.A."/>
            <person name="Swanson W.J."/>
            <person name="Moy G.W."/>
            <person name="Vacquier V.D."/>
        </authorList>
    </citation>
    <scope>NUCLEOTIDE SEQUENCE [LARGE SCALE GENOMIC DNA]</scope>
    <source>
        <strain evidence="1 2">RU36E</strain>
    </source>
</reference>